<accession>A0ACA9MFM3</accession>
<protein>
    <submittedName>
        <fullName evidence="1">2350_t:CDS:1</fullName>
    </submittedName>
</protein>
<dbReference type="EMBL" id="CAJVQC010008205">
    <property type="protein sequence ID" value="CAG8589494.1"/>
    <property type="molecule type" value="Genomic_DNA"/>
</dbReference>
<proteinExistence type="predicted"/>
<evidence type="ECO:0000313" key="1">
    <source>
        <dbReference type="EMBL" id="CAG8589494.1"/>
    </source>
</evidence>
<sequence length="372" mass="44006">DYAHTLGWSDLIQKDVYDRMMEHQAKHNIHKLQFEQNVNDIVKILSQEIWNLNLKPNDLILSGILDTEEIRERNPEFLHILHDASLLNIFEEMIPRLPLPGKLSSFIRKYLSGKEMRIPNEYKSLYTSTRTFIDSIRSIWKKREYQNNSPRINESTWSHCAIDAIMKFIETDMEEDLFIRWDHAVSHTSANRNNSDGDGPIKKADFHAIENQIKLGKCGKDSLEDFRRYYRKNKELAEFKDINVFLMHAHETLIKFSIMDQKFYSLFRIRTLEKSRFLTNVIQHLHRIDKDDEESNCKKDDSCSEEEEESCNGEEEETEDEFHNRLDNKSREISSNKEEDSTKESSSDEEEDSEKRDSSELIVKPIETYDTP</sequence>
<gene>
    <name evidence="1" type="ORF">RPERSI_LOCUS5478</name>
</gene>
<dbReference type="Proteomes" id="UP000789920">
    <property type="component" value="Unassembled WGS sequence"/>
</dbReference>
<name>A0ACA9MFM3_9GLOM</name>
<organism evidence="1 2">
    <name type="scientific">Racocetra persica</name>
    <dbReference type="NCBI Taxonomy" id="160502"/>
    <lineage>
        <taxon>Eukaryota</taxon>
        <taxon>Fungi</taxon>
        <taxon>Fungi incertae sedis</taxon>
        <taxon>Mucoromycota</taxon>
        <taxon>Glomeromycotina</taxon>
        <taxon>Glomeromycetes</taxon>
        <taxon>Diversisporales</taxon>
        <taxon>Gigasporaceae</taxon>
        <taxon>Racocetra</taxon>
    </lineage>
</organism>
<feature type="non-terminal residue" evidence="1">
    <location>
        <position position="1"/>
    </location>
</feature>
<comment type="caution">
    <text evidence="1">The sequence shown here is derived from an EMBL/GenBank/DDBJ whole genome shotgun (WGS) entry which is preliminary data.</text>
</comment>
<evidence type="ECO:0000313" key="2">
    <source>
        <dbReference type="Proteomes" id="UP000789920"/>
    </source>
</evidence>
<keyword evidence="2" id="KW-1185">Reference proteome</keyword>
<reference evidence="1" key="1">
    <citation type="submission" date="2021-06" db="EMBL/GenBank/DDBJ databases">
        <authorList>
            <person name="Kallberg Y."/>
            <person name="Tangrot J."/>
            <person name="Rosling A."/>
        </authorList>
    </citation>
    <scope>NUCLEOTIDE SEQUENCE</scope>
    <source>
        <strain evidence="1">MA461A</strain>
    </source>
</reference>